<proteinExistence type="predicted"/>
<dbReference type="PROSITE" id="PS50977">
    <property type="entry name" value="HTH_TETR_2"/>
    <property type="match status" value="1"/>
</dbReference>
<evidence type="ECO:0000313" key="5">
    <source>
        <dbReference type="Proteomes" id="UP001217776"/>
    </source>
</evidence>
<feature type="domain" description="HTH tetR-type" evidence="3">
    <location>
        <begin position="17"/>
        <end position="77"/>
    </location>
</feature>
<keyword evidence="1 2" id="KW-0238">DNA-binding</keyword>
<evidence type="ECO:0000313" key="4">
    <source>
        <dbReference type="EMBL" id="MDC2237121.1"/>
    </source>
</evidence>
<dbReference type="InterPro" id="IPR009057">
    <property type="entry name" value="Homeodomain-like_sf"/>
</dbReference>
<evidence type="ECO:0000259" key="3">
    <source>
        <dbReference type="PROSITE" id="PS50977"/>
    </source>
</evidence>
<dbReference type="RefSeq" id="WP_195601238.1">
    <property type="nucleotide sequence ID" value="NZ_CP103075.1"/>
</dbReference>
<protein>
    <submittedName>
        <fullName evidence="4">TetR/AcrR family transcriptional regulator</fullName>
    </submittedName>
</protein>
<dbReference type="Proteomes" id="UP001217776">
    <property type="component" value="Unassembled WGS sequence"/>
</dbReference>
<dbReference type="InterPro" id="IPR001647">
    <property type="entry name" value="HTH_TetR"/>
</dbReference>
<evidence type="ECO:0000256" key="1">
    <source>
        <dbReference type="ARBA" id="ARBA00023125"/>
    </source>
</evidence>
<dbReference type="EMBL" id="JAQNVG010000025">
    <property type="protein sequence ID" value="MDC2237121.1"/>
    <property type="molecule type" value="Genomic_DNA"/>
</dbReference>
<reference evidence="4" key="1">
    <citation type="submission" date="2022-10" db="EMBL/GenBank/DDBJ databases">
        <title>Human gut microbiome strain richness.</title>
        <authorList>
            <person name="Chen-Liaw A."/>
        </authorList>
    </citation>
    <scope>NUCLEOTIDE SEQUENCE</scope>
    <source>
        <strain evidence="4">1001283st1_A3_1001283B150304_161114</strain>
    </source>
</reference>
<organism evidence="4 5">
    <name type="scientific">Bacteroides thetaiotaomicron</name>
    <dbReference type="NCBI Taxonomy" id="818"/>
    <lineage>
        <taxon>Bacteria</taxon>
        <taxon>Pseudomonadati</taxon>
        <taxon>Bacteroidota</taxon>
        <taxon>Bacteroidia</taxon>
        <taxon>Bacteroidales</taxon>
        <taxon>Bacteroidaceae</taxon>
        <taxon>Bacteroides</taxon>
    </lineage>
</organism>
<sequence>MVDYETDKNKRYRRSNYAVDRDILDAVASLIKEVGFSRITLPSIAVAANVNISVIYRHFGSLENLLDKYTHKFDYWLNDILDMEEASNMNDVTTFLQTVAERFIKSLSKDKEMQRLMTWELTEDNKSTRRSAKQRDVMVEKVIPIYEKYLEHLDIEPRAVLAVIVAGMYYIILRKERSTFCSIDFNTKNGKRLLADTMVKIIVYLNKQGEQNKKVMEIARILKQNNVDERIIIESTGISKDELAIL</sequence>
<dbReference type="AlphaFoldDB" id="A0AAP3WFT8"/>
<dbReference type="GO" id="GO:0003677">
    <property type="term" value="F:DNA binding"/>
    <property type="evidence" value="ECO:0007669"/>
    <property type="project" value="UniProtKB-UniRule"/>
</dbReference>
<name>A0AAP3WFT8_BACT4</name>
<feature type="DNA-binding region" description="H-T-H motif" evidence="2">
    <location>
        <begin position="40"/>
        <end position="59"/>
    </location>
</feature>
<dbReference type="Gene3D" id="1.10.357.10">
    <property type="entry name" value="Tetracycline Repressor, domain 2"/>
    <property type="match status" value="1"/>
</dbReference>
<dbReference type="PRINTS" id="PR00455">
    <property type="entry name" value="HTHTETR"/>
</dbReference>
<gene>
    <name evidence="4" type="ORF">PO127_15365</name>
</gene>
<dbReference type="Pfam" id="PF00440">
    <property type="entry name" value="TetR_N"/>
    <property type="match status" value="1"/>
</dbReference>
<dbReference type="SUPFAM" id="SSF46689">
    <property type="entry name" value="Homeodomain-like"/>
    <property type="match status" value="1"/>
</dbReference>
<accession>A0AAP3WFT8</accession>
<comment type="caution">
    <text evidence="4">The sequence shown here is derived from an EMBL/GenBank/DDBJ whole genome shotgun (WGS) entry which is preliminary data.</text>
</comment>
<evidence type="ECO:0000256" key="2">
    <source>
        <dbReference type="PROSITE-ProRule" id="PRU00335"/>
    </source>
</evidence>